<reference evidence="1 2" key="1">
    <citation type="journal article" date="2022" name="Int. J. Syst. Evol. Microbiol.">
        <title>Miniphocaeibacter halophilus sp. nov., an ammonium-tolerant acetate-producing bacterium isolated from a biogas system.</title>
        <authorList>
            <person name="Schnurer A."/>
            <person name="Singh A."/>
            <person name="Bi S."/>
            <person name="Qiao W."/>
            <person name="Westerholm M."/>
        </authorList>
    </citation>
    <scope>NUCLEOTIDE SEQUENCE [LARGE SCALE GENOMIC DNA]</scope>
    <source>
        <strain evidence="1 2">AMB_01</strain>
    </source>
</reference>
<gene>
    <name evidence="1" type="ORF">JFY71_08570</name>
</gene>
<evidence type="ECO:0000313" key="1">
    <source>
        <dbReference type="EMBL" id="QQK07365.1"/>
    </source>
</evidence>
<accession>A0AC61MRZ8</accession>
<proteinExistence type="predicted"/>
<keyword evidence="2" id="KW-1185">Reference proteome</keyword>
<dbReference type="Proteomes" id="UP000595814">
    <property type="component" value="Chromosome"/>
</dbReference>
<sequence length="202" mass="23285">MEDFIIHFVDNYGYFGIFFLILIENIFPPIPSEIILGLGGFFTISTSLKYTGVVVSATLGSVIGAIILYYIGYYINNVKVRKIFRKGNKLLKIDETNLKRAKNIYLKYENISIFLCRMLPIVRSIISIPAGMFRMNRFRFILYTALGSLIWNCIITYLGVYLGDNWKYVKTIVREYSVIVVIVGILAIISYFIIKKRINKKA</sequence>
<dbReference type="EMBL" id="CP066744">
    <property type="protein sequence ID" value="QQK07365.1"/>
    <property type="molecule type" value="Genomic_DNA"/>
</dbReference>
<evidence type="ECO:0000313" key="2">
    <source>
        <dbReference type="Proteomes" id="UP000595814"/>
    </source>
</evidence>
<protein>
    <submittedName>
        <fullName evidence="1">DedA family protein</fullName>
    </submittedName>
</protein>
<organism evidence="1 2">
    <name type="scientific">Miniphocaeibacter halophilus</name>
    <dbReference type="NCBI Taxonomy" id="2931922"/>
    <lineage>
        <taxon>Bacteria</taxon>
        <taxon>Bacillati</taxon>
        <taxon>Bacillota</taxon>
        <taxon>Tissierellia</taxon>
        <taxon>Tissierellales</taxon>
        <taxon>Peptoniphilaceae</taxon>
        <taxon>Miniphocaeibacter</taxon>
    </lineage>
</organism>
<name>A0AC61MRZ8_9FIRM</name>